<sequence>IAGKVKCHAKNALRAACKAALKIAEVAVKKTKKTLNVAKLAVKAAQKIVDKSRWTLDAAKGVLEGTKVAVHETCDIGVTAAKGVLTAVKETNKFGIKVAEKVSTGVLGGVLDIREMGFSATVAVAKTGSFEGWMKASFFGDNPVRINIKIRIYSIEAMATAICDYIKDILDV</sequence>
<gene>
    <name evidence="2" type="primary">LOC109470388</name>
</gene>
<reference evidence="2" key="1">
    <citation type="submission" date="2025-08" db="UniProtKB">
        <authorList>
            <consortium name="RefSeq"/>
        </authorList>
    </citation>
    <scope>IDENTIFICATION</scope>
    <source>
        <tissue evidence="2">Gonad</tissue>
    </source>
</reference>
<dbReference type="OrthoDB" id="10052423at2759"/>
<evidence type="ECO:0000313" key="1">
    <source>
        <dbReference type="Proteomes" id="UP000515135"/>
    </source>
</evidence>
<dbReference type="Proteomes" id="UP000515135">
    <property type="component" value="Unplaced"/>
</dbReference>
<proteinExistence type="predicted"/>
<accession>A0A6P4Y767</accession>
<feature type="non-terminal residue" evidence="2">
    <location>
        <position position="1"/>
    </location>
</feature>
<protein>
    <submittedName>
        <fullName evidence="2">Uncharacterized protein LOC109470388</fullName>
    </submittedName>
</protein>
<keyword evidence="1" id="KW-1185">Reference proteome</keyword>
<organism evidence="1 2">
    <name type="scientific">Branchiostoma belcheri</name>
    <name type="common">Amphioxus</name>
    <dbReference type="NCBI Taxonomy" id="7741"/>
    <lineage>
        <taxon>Eukaryota</taxon>
        <taxon>Metazoa</taxon>
        <taxon>Chordata</taxon>
        <taxon>Cephalochordata</taxon>
        <taxon>Leptocardii</taxon>
        <taxon>Amphioxiformes</taxon>
        <taxon>Branchiostomatidae</taxon>
        <taxon>Branchiostoma</taxon>
    </lineage>
</organism>
<dbReference type="AlphaFoldDB" id="A0A6P4Y767"/>
<dbReference type="GeneID" id="109470388"/>
<evidence type="ECO:0000313" key="2">
    <source>
        <dbReference type="RefSeq" id="XP_019624885.1"/>
    </source>
</evidence>
<dbReference type="KEGG" id="bbel:109470388"/>
<dbReference type="RefSeq" id="XP_019624885.1">
    <property type="nucleotide sequence ID" value="XM_019769326.1"/>
</dbReference>
<name>A0A6P4Y767_BRABE</name>